<evidence type="ECO:0008006" key="3">
    <source>
        <dbReference type="Google" id="ProtNLM"/>
    </source>
</evidence>
<organism evidence="1 2">
    <name type="scientific">Dietzia natronolimnaea</name>
    <dbReference type="NCBI Taxonomy" id="161920"/>
    <lineage>
        <taxon>Bacteria</taxon>
        <taxon>Bacillati</taxon>
        <taxon>Actinomycetota</taxon>
        <taxon>Actinomycetes</taxon>
        <taxon>Mycobacteriales</taxon>
        <taxon>Dietziaceae</taxon>
        <taxon>Dietzia</taxon>
    </lineage>
</organism>
<keyword evidence="2" id="KW-1185">Reference proteome</keyword>
<sequence length="190" mass="19684">MYSIGEAISMPGTVRTPNVRTPNIRTPNIRALTATALTAGLLASWAPAASAVNTDSLMPPPAGCSVDVQRIAAQTPGPFPGVGWTVGQSGNLCGELGYLFLETAGGTVSSPTRVVLFHRGEQVATQPGTTPRVLLGQHSDFHVELRVQQEPVAGQPNAEAVYASTIYVWNPFAGAGDATPIGPLPPGMTL</sequence>
<proteinExistence type="predicted"/>
<dbReference type="EMBL" id="NTGA01000022">
    <property type="protein sequence ID" value="PAY22543.1"/>
    <property type="molecule type" value="Genomic_DNA"/>
</dbReference>
<dbReference type="AlphaFoldDB" id="A0A2A2WNC6"/>
<comment type="caution">
    <text evidence="1">The sequence shown here is derived from an EMBL/GenBank/DDBJ whole genome shotgun (WGS) entry which is preliminary data.</text>
</comment>
<name>A0A2A2WNC6_9ACTN</name>
<reference evidence="2" key="1">
    <citation type="submission" date="2017-09" db="EMBL/GenBank/DDBJ databases">
        <authorList>
            <person name="Zhang Y."/>
            <person name="Huang X."/>
            <person name="Liu J."/>
            <person name="Lu L."/>
            <person name="Peng K."/>
        </authorList>
    </citation>
    <scope>NUCLEOTIDE SEQUENCE [LARGE SCALE GENOMIC DNA]</scope>
    <source>
        <strain evidence="2">S-XJ-1</strain>
    </source>
</reference>
<gene>
    <name evidence="1" type="ORF">CEY15_12585</name>
</gene>
<protein>
    <recommendedName>
        <fullName evidence="3">LppP/LprE family lipoprotein</fullName>
    </recommendedName>
</protein>
<accession>A0A2A2WNC6</accession>
<dbReference type="OrthoDB" id="4427395at2"/>
<evidence type="ECO:0000313" key="2">
    <source>
        <dbReference type="Proteomes" id="UP000218810"/>
    </source>
</evidence>
<evidence type="ECO:0000313" key="1">
    <source>
        <dbReference type="EMBL" id="PAY22543.1"/>
    </source>
</evidence>
<dbReference type="Proteomes" id="UP000218810">
    <property type="component" value="Unassembled WGS sequence"/>
</dbReference>